<dbReference type="GO" id="GO:0005524">
    <property type="term" value="F:ATP binding"/>
    <property type="evidence" value="ECO:0007669"/>
    <property type="project" value="InterPro"/>
</dbReference>
<dbReference type="InterPro" id="IPR027417">
    <property type="entry name" value="P-loop_NTPase"/>
</dbReference>
<accession>A0A813FHG0</accession>
<dbReference type="AlphaFoldDB" id="A0A813FHG0"/>
<evidence type="ECO:0000259" key="3">
    <source>
        <dbReference type="PROSITE" id="PS51192"/>
    </source>
</evidence>
<dbReference type="SMART" id="SM00487">
    <property type="entry name" value="DEXDc"/>
    <property type="match status" value="1"/>
</dbReference>
<dbReference type="GO" id="GO:0016787">
    <property type="term" value="F:hydrolase activity"/>
    <property type="evidence" value="ECO:0007669"/>
    <property type="project" value="UniProtKB-KW"/>
</dbReference>
<dbReference type="Pfam" id="PF00270">
    <property type="entry name" value="DEAD"/>
    <property type="match status" value="1"/>
</dbReference>
<dbReference type="OMA" id="HIEAQHG"/>
<dbReference type="InterPro" id="IPR014001">
    <property type="entry name" value="Helicase_ATP-bd"/>
</dbReference>
<proteinExistence type="predicted"/>
<dbReference type="PROSITE" id="PS00039">
    <property type="entry name" value="DEAD_ATP_HELICASE"/>
    <property type="match status" value="1"/>
</dbReference>
<name>A0A813FHG0_POLGL</name>
<dbReference type="SUPFAM" id="SSF52540">
    <property type="entry name" value="P-loop containing nucleoside triphosphate hydrolases"/>
    <property type="match status" value="1"/>
</dbReference>
<dbReference type="GO" id="GO:0003676">
    <property type="term" value="F:nucleic acid binding"/>
    <property type="evidence" value="ECO:0007669"/>
    <property type="project" value="InterPro"/>
</dbReference>
<evidence type="ECO:0000313" key="5">
    <source>
        <dbReference type="Proteomes" id="UP000654075"/>
    </source>
</evidence>
<dbReference type="GO" id="GO:0004386">
    <property type="term" value="F:helicase activity"/>
    <property type="evidence" value="ECO:0007669"/>
    <property type="project" value="UniProtKB-KW"/>
</dbReference>
<dbReference type="InterPro" id="IPR011545">
    <property type="entry name" value="DEAD/DEAH_box_helicase_dom"/>
</dbReference>
<dbReference type="PROSITE" id="PS51192">
    <property type="entry name" value="HELICASE_ATP_BIND_1"/>
    <property type="match status" value="1"/>
</dbReference>
<dbReference type="PANTHER" id="PTHR47958">
    <property type="entry name" value="ATP-DEPENDENT RNA HELICASE DBP3"/>
    <property type="match status" value="1"/>
</dbReference>
<keyword evidence="2" id="KW-0547">Nucleotide-binding</keyword>
<organism evidence="4 5">
    <name type="scientific">Polarella glacialis</name>
    <name type="common">Dinoflagellate</name>
    <dbReference type="NCBI Taxonomy" id="89957"/>
    <lineage>
        <taxon>Eukaryota</taxon>
        <taxon>Sar</taxon>
        <taxon>Alveolata</taxon>
        <taxon>Dinophyceae</taxon>
        <taxon>Suessiales</taxon>
        <taxon>Suessiaceae</taxon>
        <taxon>Polarella</taxon>
    </lineage>
</organism>
<feature type="domain" description="Helicase ATP-binding" evidence="3">
    <location>
        <begin position="1"/>
        <end position="168"/>
    </location>
</feature>
<dbReference type="OrthoDB" id="409977at2759"/>
<dbReference type="Gene3D" id="3.40.50.300">
    <property type="entry name" value="P-loop containing nucleotide triphosphate hydrolases"/>
    <property type="match status" value="1"/>
</dbReference>
<reference evidence="4" key="1">
    <citation type="submission" date="2021-02" db="EMBL/GenBank/DDBJ databases">
        <authorList>
            <person name="Dougan E. K."/>
            <person name="Rhodes N."/>
            <person name="Thang M."/>
            <person name="Chan C."/>
        </authorList>
    </citation>
    <scope>NUCLEOTIDE SEQUENCE</scope>
</reference>
<sequence>AAFLFPVIGRMMLGLDEPAGGLQVAFEGKCSPDSMILTPTRELCIQIYEEALKFCHRTPYRCTLIYGGAKPKEQMQELAKGADVLIATPGRLNDFIGRDILSVEKVSVLVLDEADRMLDMGFESQIREICETHGMPPKEKRQTMMFSATFPNNCQLMAQDFLYNYVWIGVGSSDVWPG</sequence>
<evidence type="ECO:0000256" key="1">
    <source>
        <dbReference type="ARBA" id="ARBA00022801"/>
    </source>
</evidence>
<dbReference type="EMBL" id="CAJNNV010025205">
    <property type="protein sequence ID" value="CAE8613132.1"/>
    <property type="molecule type" value="Genomic_DNA"/>
</dbReference>
<keyword evidence="5" id="KW-1185">Reference proteome</keyword>
<protein>
    <recommendedName>
        <fullName evidence="3">Helicase ATP-binding domain-containing protein</fullName>
    </recommendedName>
</protein>
<keyword evidence="2" id="KW-0347">Helicase</keyword>
<keyword evidence="1" id="KW-0378">Hydrolase</keyword>
<evidence type="ECO:0000256" key="2">
    <source>
        <dbReference type="ARBA" id="ARBA00022806"/>
    </source>
</evidence>
<comment type="caution">
    <text evidence="4">The sequence shown here is derived from an EMBL/GenBank/DDBJ whole genome shotgun (WGS) entry which is preliminary data.</text>
</comment>
<dbReference type="Proteomes" id="UP000654075">
    <property type="component" value="Unassembled WGS sequence"/>
</dbReference>
<gene>
    <name evidence="4" type="ORF">PGLA1383_LOCUS30910</name>
</gene>
<keyword evidence="2" id="KW-0067">ATP-binding</keyword>
<dbReference type="InterPro" id="IPR000629">
    <property type="entry name" value="RNA-helicase_DEAD-box_CS"/>
</dbReference>
<evidence type="ECO:0000313" key="4">
    <source>
        <dbReference type="EMBL" id="CAE8613132.1"/>
    </source>
</evidence>
<feature type="non-terminal residue" evidence="4">
    <location>
        <position position="178"/>
    </location>
</feature>